<gene>
    <name evidence="3" type="ORF">GCM10009547_22900</name>
</gene>
<organism evidence="3 4">
    <name type="scientific">Sporichthya brevicatena</name>
    <dbReference type="NCBI Taxonomy" id="171442"/>
    <lineage>
        <taxon>Bacteria</taxon>
        <taxon>Bacillati</taxon>
        <taxon>Actinomycetota</taxon>
        <taxon>Actinomycetes</taxon>
        <taxon>Sporichthyales</taxon>
        <taxon>Sporichthyaceae</taxon>
        <taxon>Sporichthya</taxon>
    </lineage>
</organism>
<dbReference type="Gene3D" id="1.10.630.10">
    <property type="entry name" value="Cytochrome P450"/>
    <property type="match status" value="1"/>
</dbReference>
<keyword evidence="2" id="KW-0560">Oxidoreductase</keyword>
<protein>
    <submittedName>
        <fullName evidence="3">Cytochrome P450</fullName>
    </submittedName>
</protein>
<comment type="similarity">
    <text evidence="1 2">Belongs to the cytochrome P450 family.</text>
</comment>
<dbReference type="Proteomes" id="UP001500957">
    <property type="component" value="Unassembled WGS sequence"/>
</dbReference>
<proteinExistence type="inferred from homology"/>
<dbReference type="RefSeq" id="WP_344604779.1">
    <property type="nucleotide sequence ID" value="NZ_BAAAHE010000017.1"/>
</dbReference>
<dbReference type="PANTHER" id="PTHR46696:SF3">
    <property type="entry name" value="PULCHERRIMINIC ACID SYNTHASE"/>
    <property type="match status" value="1"/>
</dbReference>
<evidence type="ECO:0000313" key="3">
    <source>
        <dbReference type="EMBL" id="GAA0619835.1"/>
    </source>
</evidence>
<evidence type="ECO:0000256" key="2">
    <source>
        <dbReference type="RuleBase" id="RU000461"/>
    </source>
</evidence>
<dbReference type="InterPro" id="IPR036396">
    <property type="entry name" value="Cyt_P450_sf"/>
</dbReference>
<keyword evidence="2" id="KW-0408">Iron</keyword>
<reference evidence="3 4" key="1">
    <citation type="journal article" date="2019" name="Int. J. Syst. Evol. Microbiol.">
        <title>The Global Catalogue of Microorganisms (GCM) 10K type strain sequencing project: providing services to taxonomists for standard genome sequencing and annotation.</title>
        <authorList>
            <consortium name="The Broad Institute Genomics Platform"/>
            <consortium name="The Broad Institute Genome Sequencing Center for Infectious Disease"/>
            <person name="Wu L."/>
            <person name="Ma J."/>
        </authorList>
    </citation>
    <scope>NUCLEOTIDE SEQUENCE [LARGE SCALE GENOMIC DNA]</scope>
    <source>
        <strain evidence="3 4">JCM 10671</strain>
    </source>
</reference>
<dbReference type="Pfam" id="PF00067">
    <property type="entry name" value="p450"/>
    <property type="match status" value="1"/>
</dbReference>
<keyword evidence="2" id="KW-0349">Heme</keyword>
<evidence type="ECO:0000256" key="1">
    <source>
        <dbReference type="ARBA" id="ARBA00010617"/>
    </source>
</evidence>
<keyword evidence="2" id="KW-0503">Monooxygenase</keyword>
<evidence type="ECO:0000313" key="4">
    <source>
        <dbReference type="Proteomes" id="UP001500957"/>
    </source>
</evidence>
<dbReference type="PRINTS" id="PR00359">
    <property type="entry name" value="BP450"/>
</dbReference>
<dbReference type="EMBL" id="BAAAHE010000017">
    <property type="protein sequence ID" value="GAA0619835.1"/>
    <property type="molecule type" value="Genomic_DNA"/>
</dbReference>
<keyword evidence="2" id="KW-0479">Metal-binding</keyword>
<name>A0ABN1GUC1_9ACTN</name>
<sequence>MSADAQAAPTGLTPLNPEVQRCPYDWYAAMHASGEGAFDAGPLGYVIAGHAELSQVTFDTGGFSSEFYGPEGPQLAGVSPEPWSTEVQEFWATIPKLKNALFSCDPPTQTRQKAIANKSMNIARVRKMEPTIRAEANTLVDSFIEDGRCNFYTAYAEPLPVIMIATMLGMDGDRELFKKWSDDIADGYLAPMDNTRRMEVLRSAKAFIEDLMPRIEARRANPTDDLLSALVNSTIDEEDEQKFGEMAGPRHLTDGELLCAVSQLLPAGNHTTTNLIGNLLIELIERPEVMADLRANPELIPAAIDESLRKDSPLRATYRVCTKDAEVSGTKIPAGALVPMMWGGAGHDPEVFENPQEFDIHRPNVKKHLAFGYGPHVCVGMPLARAVSRIAFEVLLERVDNIRYAAGFTPTRAAQFPFSAYEGLEIEFDKRT</sequence>
<dbReference type="InterPro" id="IPR017972">
    <property type="entry name" value="Cyt_P450_CS"/>
</dbReference>
<dbReference type="SUPFAM" id="SSF48264">
    <property type="entry name" value="Cytochrome P450"/>
    <property type="match status" value="1"/>
</dbReference>
<dbReference type="InterPro" id="IPR001128">
    <property type="entry name" value="Cyt_P450"/>
</dbReference>
<keyword evidence="4" id="KW-1185">Reference proteome</keyword>
<accession>A0ABN1GUC1</accession>
<comment type="caution">
    <text evidence="3">The sequence shown here is derived from an EMBL/GenBank/DDBJ whole genome shotgun (WGS) entry which is preliminary data.</text>
</comment>
<dbReference type="PANTHER" id="PTHR46696">
    <property type="entry name" value="P450, PUTATIVE (EUROFUNG)-RELATED"/>
    <property type="match status" value="1"/>
</dbReference>
<dbReference type="InterPro" id="IPR002397">
    <property type="entry name" value="Cyt_P450_B"/>
</dbReference>
<dbReference type="PROSITE" id="PS00086">
    <property type="entry name" value="CYTOCHROME_P450"/>
    <property type="match status" value="1"/>
</dbReference>